<accession>A0A1F5YIN5</accession>
<comment type="caution">
    <text evidence="1">The sequence shown here is derived from an EMBL/GenBank/DDBJ whole genome shotgun (WGS) entry which is preliminary data.</text>
</comment>
<reference evidence="1 2" key="1">
    <citation type="journal article" date="2016" name="Nat. Commun.">
        <title>Thousands of microbial genomes shed light on interconnected biogeochemical processes in an aquifer system.</title>
        <authorList>
            <person name="Anantharaman K."/>
            <person name="Brown C.T."/>
            <person name="Hug L.A."/>
            <person name="Sharon I."/>
            <person name="Castelle C.J."/>
            <person name="Probst A.J."/>
            <person name="Thomas B.C."/>
            <person name="Singh A."/>
            <person name="Wilkins M.J."/>
            <person name="Karaoz U."/>
            <person name="Brodie E.L."/>
            <person name="Williams K.H."/>
            <person name="Hubbard S.S."/>
            <person name="Banfield J.F."/>
        </authorList>
    </citation>
    <scope>NUCLEOTIDE SEQUENCE [LARGE SCALE GENOMIC DNA]</scope>
</reference>
<organism evidence="1 2">
    <name type="scientific">Candidatus Gottesmanbacteria bacterium RBG_13_37_7</name>
    <dbReference type="NCBI Taxonomy" id="1798369"/>
    <lineage>
        <taxon>Bacteria</taxon>
        <taxon>Candidatus Gottesmaniibacteriota</taxon>
    </lineage>
</organism>
<proteinExistence type="predicted"/>
<dbReference type="InterPro" id="IPR036761">
    <property type="entry name" value="TTHA0802/YceI-like_sf"/>
</dbReference>
<protein>
    <submittedName>
        <fullName evidence="1">Uncharacterized protein</fullName>
    </submittedName>
</protein>
<dbReference type="EMBL" id="MFIY01000026">
    <property type="protein sequence ID" value="OGG00069.1"/>
    <property type="molecule type" value="Genomic_DNA"/>
</dbReference>
<name>A0A1F5YIN5_9BACT</name>
<evidence type="ECO:0000313" key="2">
    <source>
        <dbReference type="Proteomes" id="UP000178230"/>
    </source>
</evidence>
<sequence>MLAGVTRIYRIGCNFYNCGNNLYIQGLKMIKLSDFNIQPPVKLNGLVKVKDEIAVNFGLIITFAGETQTIASR</sequence>
<dbReference type="AlphaFoldDB" id="A0A1F5YIN5"/>
<evidence type="ECO:0000313" key="1">
    <source>
        <dbReference type="EMBL" id="OGG00069.1"/>
    </source>
</evidence>
<dbReference type="Gene3D" id="2.40.128.110">
    <property type="entry name" value="Lipid/polyisoprenoid-binding, YceI-like"/>
    <property type="match status" value="1"/>
</dbReference>
<dbReference type="SUPFAM" id="SSF101874">
    <property type="entry name" value="YceI-like"/>
    <property type="match status" value="1"/>
</dbReference>
<dbReference type="Proteomes" id="UP000178230">
    <property type="component" value="Unassembled WGS sequence"/>
</dbReference>
<gene>
    <name evidence="1" type="ORF">A2Y99_01395</name>
</gene>